<evidence type="ECO:0000256" key="3">
    <source>
        <dbReference type="ARBA" id="ARBA00023015"/>
    </source>
</evidence>
<dbReference type="Pfam" id="PF00847">
    <property type="entry name" value="AP2"/>
    <property type="match status" value="1"/>
</dbReference>
<keyword evidence="5" id="KW-0804">Transcription</keyword>
<feature type="region of interest" description="Disordered" evidence="7">
    <location>
        <begin position="51"/>
        <end position="89"/>
    </location>
</feature>
<keyword evidence="10" id="KW-1185">Reference proteome</keyword>
<name>A0A8S0RIC4_OLEEU</name>
<comment type="subcellular location">
    <subcellularLocation>
        <location evidence="1">Nucleus</location>
    </subcellularLocation>
</comment>
<protein>
    <submittedName>
        <fullName evidence="9">Ethylene-responsive transcription factor ABR1-like</fullName>
    </submittedName>
</protein>
<dbReference type="SUPFAM" id="SSF54171">
    <property type="entry name" value="DNA-binding domain"/>
    <property type="match status" value="1"/>
</dbReference>
<evidence type="ECO:0000313" key="9">
    <source>
        <dbReference type="EMBL" id="CAA2978756.1"/>
    </source>
</evidence>
<evidence type="ECO:0000313" key="10">
    <source>
        <dbReference type="Proteomes" id="UP000594638"/>
    </source>
</evidence>
<dbReference type="Proteomes" id="UP000594638">
    <property type="component" value="Unassembled WGS sequence"/>
</dbReference>
<dbReference type="Gene3D" id="3.30.730.10">
    <property type="entry name" value="AP2/ERF domain"/>
    <property type="match status" value="1"/>
</dbReference>
<evidence type="ECO:0000256" key="4">
    <source>
        <dbReference type="ARBA" id="ARBA00023125"/>
    </source>
</evidence>
<dbReference type="PROSITE" id="PS51032">
    <property type="entry name" value="AP2_ERF"/>
    <property type="match status" value="1"/>
</dbReference>
<dbReference type="EMBL" id="CACTIH010003622">
    <property type="protein sequence ID" value="CAA2978756.1"/>
    <property type="molecule type" value="Genomic_DNA"/>
</dbReference>
<comment type="caution">
    <text evidence="9">The sequence shown here is derived from an EMBL/GenBank/DDBJ whole genome shotgun (WGS) entry which is preliminary data.</text>
</comment>
<dbReference type="GO" id="GO:0006952">
    <property type="term" value="P:defense response"/>
    <property type="evidence" value="ECO:0007669"/>
    <property type="project" value="UniProtKB-KW"/>
</dbReference>
<gene>
    <name evidence="9" type="ORF">OLEA9_A114766</name>
</gene>
<dbReference type="PRINTS" id="PR00367">
    <property type="entry name" value="ETHRSPELEMNT"/>
</dbReference>
<evidence type="ECO:0000256" key="6">
    <source>
        <dbReference type="ARBA" id="ARBA00023242"/>
    </source>
</evidence>
<dbReference type="OrthoDB" id="1925932at2759"/>
<evidence type="ECO:0000256" key="1">
    <source>
        <dbReference type="ARBA" id="ARBA00004123"/>
    </source>
</evidence>
<feature type="compositionally biased region" description="Gly residues" evidence="7">
    <location>
        <begin position="51"/>
        <end position="61"/>
    </location>
</feature>
<evidence type="ECO:0000256" key="7">
    <source>
        <dbReference type="SAM" id="MobiDB-lite"/>
    </source>
</evidence>
<keyword evidence="3" id="KW-0805">Transcription regulation</keyword>
<keyword evidence="4" id="KW-0238">DNA-binding</keyword>
<dbReference type="CDD" id="cd00018">
    <property type="entry name" value="AP2"/>
    <property type="match status" value="1"/>
</dbReference>
<dbReference type="PANTHER" id="PTHR31190">
    <property type="entry name" value="DNA-BINDING DOMAIN"/>
    <property type="match status" value="1"/>
</dbReference>
<dbReference type="GO" id="GO:0009873">
    <property type="term" value="P:ethylene-activated signaling pathway"/>
    <property type="evidence" value="ECO:0007669"/>
    <property type="project" value="InterPro"/>
</dbReference>
<dbReference type="AlphaFoldDB" id="A0A8S0RIC4"/>
<evidence type="ECO:0000256" key="5">
    <source>
        <dbReference type="ARBA" id="ARBA00023163"/>
    </source>
</evidence>
<dbReference type="SMART" id="SM00380">
    <property type="entry name" value="AP2"/>
    <property type="match status" value="1"/>
</dbReference>
<evidence type="ECO:0000256" key="2">
    <source>
        <dbReference type="ARBA" id="ARBA00022821"/>
    </source>
</evidence>
<keyword evidence="2" id="KW-0611">Plant defense</keyword>
<dbReference type="GO" id="GO:0005634">
    <property type="term" value="C:nucleus"/>
    <property type="evidence" value="ECO:0007669"/>
    <property type="project" value="UniProtKB-SubCell"/>
</dbReference>
<feature type="domain" description="AP2/ERF" evidence="8">
    <location>
        <begin position="143"/>
        <end position="200"/>
    </location>
</feature>
<evidence type="ECO:0000259" key="8">
    <source>
        <dbReference type="PROSITE" id="PS51032"/>
    </source>
</evidence>
<dbReference type="InterPro" id="IPR036955">
    <property type="entry name" value="AP2/ERF_dom_sf"/>
</dbReference>
<organism evidence="9 10">
    <name type="scientific">Olea europaea subsp. europaea</name>
    <dbReference type="NCBI Taxonomy" id="158383"/>
    <lineage>
        <taxon>Eukaryota</taxon>
        <taxon>Viridiplantae</taxon>
        <taxon>Streptophyta</taxon>
        <taxon>Embryophyta</taxon>
        <taxon>Tracheophyta</taxon>
        <taxon>Spermatophyta</taxon>
        <taxon>Magnoliopsida</taxon>
        <taxon>eudicotyledons</taxon>
        <taxon>Gunneridae</taxon>
        <taxon>Pentapetalae</taxon>
        <taxon>asterids</taxon>
        <taxon>lamiids</taxon>
        <taxon>Lamiales</taxon>
        <taxon>Oleaceae</taxon>
        <taxon>Oleeae</taxon>
        <taxon>Olea</taxon>
    </lineage>
</organism>
<dbReference type="Gramene" id="OE9A114766T1">
    <property type="protein sequence ID" value="OE9A114766C1"/>
    <property type="gene ID" value="OE9A114766"/>
</dbReference>
<dbReference type="PANTHER" id="PTHR31190:SF473">
    <property type="entry name" value="OS05G0437100 PROTEIN"/>
    <property type="match status" value="1"/>
</dbReference>
<dbReference type="InterPro" id="IPR044808">
    <property type="entry name" value="ERF_plant"/>
</dbReference>
<dbReference type="GO" id="GO:0003677">
    <property type="term" value="F:DNA binding"/>
    <property type="evidence" value="ECO:0007669"/>
    <property type="project" value="UniProtKB-KW"/>
</dbReference>
<reference evidence="9 10" key="1">
    <citation type="submission" date="2019-12" db="EMBL/GenBank/DDBJ databases">
        <authorList>
            <person name="Alioto T."/>
            <person name="Alioto T."/>
            <person name="Gomez Garrido J."/>
        </authorList>
    </citation>
    <scope>NUCLEOTIDE SEQUENCE [LARGE SCALE GENOMIC DNA]</scope>
</reference>
<dbReference type="InterPro" id="IPR016177">
    <property type="entry name" value="DNA-bd_dom_sf"/>
</dbReference>
<dbReference type="GO" id="GO:0003700">
    <property type="term" value="F:DNA-binding transcription factor activity"/>
    <property type="evidence" value="ECO:0007669"/>
    <property type="project" value="InterPro"/>
</dbReference>
<dbReference type="FunFam" id="3.30.730.10:FF:000001">
    <property type="entry name" value="Ethylene-responsive transcription factor 2"/>
    <property type="match status" value="1"/>
</dbReference>
<dbReference type="InterPro" id="IPR001471">
    <property type="entry name" value="AP2/ERF_dom"/>
</dbReference>
<proteinExistence type="predicted"/>
<accession>A0A8S0RIC4</accession>
<keyword evidence="6" id="KW-0539">Nucleus</keyword>
<sequence length="336" mass="36175">MQGDQNFEGGNNVLDSLFSPGFNKKQEMSAMVAALTHVVAGDVKEEVLEAGGGSVGGGGTGVASSTSARSWSVGDKRGREEQMNEQFSEPVPTICSEYSNFSIGSSSTGTGAEGSMIQTSAVYAYIPTYDNNIESHEGIPRKKYRGVRMRPWGKWAAEIRDPYKARRVWLGTFDTAEDAARAYDKAALRFRGNKAKLNFPENVRLVPASSSSSSSSSRSSILFPRNTFFPVSTSSEPIVHTQAQSIINPNTHEFMNLDDSQGQPTSLLGQLLFQSSTCSTFQSSSSSLYDRAFFPSTTSSPLLFSAQPRDNLIAANSRNSEADFSLGGSSHQTSSG</sequence>